<dbReference type="EMBL" id="WJXW01000008">
    <property type="protein sequence ID" value="KAF9734071.1"/>
    <property type="molecule type" value="Genomic_DNA"/>
</dbReference>
<organism evidence="2 3">
    <name type="scientific">Paraphaeosphaeria minitans</name>
    <dbReference type="NCBI Taxonomy" id="565426"/>
    <lineage>
        <taxon>Eukaryota</taxon>
        <taxon>Fungi</taxon>
        <taxon>Dikarya</taxon>
        <taxon>Ascomycota</taxon>
        <taxon>Pezizomycotina</taxon>
        <taxon>Dothideomycetes</taxon>
        <taxon>Pleosporomycetidae</taxon>
        <taxon>Pleosporales</taxon>
        <taxon>Massarineae</taxon>
        <taxon>Didymosphaeriaceae</taxon>
        <taxon>Paraphaeosphaeria</taxon>
    </lineage>
</organism>
<dbReference type="AlphaFoldDB" id="A0A9P6GF43"/>
<sequence length="119" mass="12566">MEEPGNDRAGLAGWRVVGWACERANCSPILPLCTPSLAGDEHLSGWAANRRLLQSKAKHEGGSGGLRASSSTVASRPGQSWRAVESWQAVQSTVASRSVGRQWPAVQSARTVAVSVASR</sequence>
<evidence type="ECO:0000313" key="2">
    <source>
        <dbReference type="EMBL" id="KAF9734071.1"/>
    </source>
</evidence>
<feature type="region of interest" description="Disordered" evidence="1">
    <location>
        <begin position="57"/>
        <end position="80"/>
    </location>
</feature>
<feature type="compositionally biased region" description="Polar residues" evidence="1">
    <location>
        <begin position="68"/>
        <end position="78"/>
    </location>
</feature>
<proteinExistence type="predicted"/>
<reference evidence="2" key="1">
    <citation type="journal article" date="2020" name="Mol. Plant Microbe Interact.">
        <title>Genome Sequence of the Biocontrol Agent Coniothyrium minitans strain Conio (IMI 134523).</title>
        <authorList>
            <person name="Patel D."/>
            <person name="Shittu T.A."/>
            <person name="Baroncelli R."/>
            <person name="Muthumeenakshi S."/>
            <person name="Osborne T.H."/>
            <person name="Janganan T.K."/>
            <person name="Sreenivasaprasad S."/>
        </authorList>
    </citation>
    <scope>NUCLEOTIDE SEQUENCE</scope>
    <source>
        <strain evidence="2">Conio</strain>
    </source>
</reference>
<gene>
    <name evidence="2" type="ORF">PMIN01_08414</name>
</gene>
<name>A0A9P6GF43_9PLEO</name>
<accession>A0A9P6GF43</accession>
<keyword evidence="3" id="KW-1185">Reference proteome</keyword>
<comment type="caution">
    <text evidence="2">The sequence shown here is derived from an EMBL/GenBank/DDBJ whole genome shotgun (WGS) entry which is preliminary data.</text>
</comment>
<dbReference type="Proteomes" id="UP000756921">
    <property type="component" value="Unassembled WGS sequence"/>
</dbReference>
<evidence type="ECO:0000313" key="3">
    <source>
        <dbReference type="Proteomes" id="UP000756921"/>
    </source>
</evidence>
<protein>
    <submittedName>
        <fullName evidence="2">Uncharacterized protein</fullName>
    </submittedName>
</protein>
<evidence type="ECO:0000256" key="1">
    <source>
        <dbReference type="SAM" id="MobiDB-lite"/>
    </source>
</evidence>